<organism evidence="8 9">
    <name type="scientific">Aerophobetes bacterium</name>
    <dbReference type="NCBI Taxonomy" id="2030807"/>
    <lineage>
        <taxon>Bacteria</taxon>
        <taxon>Candidatus Aerophobota</taxon>
    </lineage>
</organism>
<dbReference type="GO" id="GO:0046677">
    <property type="term" value="P:response to antibiotic"/>
    <property type="evidence" value="ECO:0007669"/>
    <property type="project" value="UniProtKB-KW"/>
</dbReference>
<dbReference type="InterPro" id="IPR005311">
    <property type="entry name" value="PBP_dimer"/>
</dbReference>
<sequence>MTREGLRYQAFSRRAFILAGVQVLALTALAGRLYYLTIVNGEKYRLRADKNRIALRLVTPERGGIVDRNLRKLAINQPDFTIFLVPEQAGDVDKVLRKLKGLTKISARRLARVKRQIGRQRKFLPVTVAQGLDWETFSRVNVAMPDLPGVITSAGLSRYYPDGREVAHIVGYLARPDRDDVVRNPLYRLPGFKVGRQGLERRFEDELRGSAGTRRVEVNSVGREIRDLPPRQDAVNGQDLKLTIDLIFKLTFVIKLI</sequence>
<dbReference type="GO" id="GO:0005886">
    <property type="term" value="C:plasma membrane"/>
    <property type="evidence" value="ECO:0007669"/>
    <property type="project" value="TreeGrafter"/>
</dbReference>
<evidence type="ECO:0000256" key="6">
    <source>
        <dbReference type="ARBA" id="ARBA00023251"/>
    </source>
</evidence>
<keyword evidence="5" id="KW-0378">Hydrolase</keyword>
<dbReference type="Pfam" id="PF03717">
    <property type="entry name" value="PBP_dimer"/>
    <property type="match status" value="1"/>
</dbReference>
<dbReference type="AlphaFoldDB" id="A0A2A4YK26"/>
<dbReference type="InterPro" id="IPR050515">
    <property type="entry name" value="Beta-lactam/transpept"/>
</dbReference>
<protein>
    <recommendedName>
        <fullName evidence="3">beta-lactamase</fullName>
        <ecNumber evidence="3">3.5.2.6</ecNumber>
    </recommendedName>
</protein>
<dbReference type="GO" id="GO:0008800">
    <property type="term" value="F:beta-lactamase activity"/>
    <property type="evidence" value="ECO:0007669"/>
    <property type="project" value="UniProtKB-EC"/>
</dbReference>
<feature type="domain" description="Penicillin-binding protein dimerisation" evidence="7">
    <location>
        <begin position="59"/>
        <end position="227"/>
    </location>
</feature>
<evidence type="ECO:0000256" key="3">
    <source>
        <dbReference type="ARBA" id="ARBA00012865"/>
    </source>
</evidence>
<dbReference type="PANTHER" id="PTHR30627:SF6">
    <property type="entry name" value="BETA-LACTAMASE YBXI-RELATED"/>
    <property type="match status" value="1"/>
</dbReference>
<dbReference type="EC" id="3.5.2.6" evidence="3"/>
<dbReference type="Proteomes" id="UP000217838">
    <property type="component" value="Unassembled WGS sequence"/>
</dbReference>
<keyword evidence="6" id="KW-0046">Antibiotic resistance</keyword>
<dbReference type="PANTHER" id="PTHR30627">
    <property type="entry name" value="PEPTIDOGLYCAN D,D-TRANSPEPTIDASE"/>
    <property type="match status" value="1"/>
</dbReference>
<evidence type="ECO:0000256" key="2">
    <source>
        <dbReference type="ARBA" id="ARBA00007898"/>
    </source>
</evidence>
<comment type="caution">
    <text evidence="8">The sequence shown here is derived from an EMBL/GenBank/DDBJ whole genome shotgun (WGS) entry which is preliminary data.</text>
</comment>
<gene>
    <name evidence="8" type="ORF">COB11_02810</name>
</gene>
<dbReference type="Gene3D" id="3.90.1310.10">
    <property type="entry name" value="Penicillin-binding protein 2a (Domain 2)"/>
    <property type="match status" value="1"/>
</dbReference>
<dbReference type="GO" id="GO:0071555">
    <property type="term" value="P:cell wall organization"/>
    <property type="evidence" value="ECO:0007669"/>
    <property type="project" value="TreeGrafter"/>
</dbReference>
<evidence type="ECO:0000256" key="1">
    <source>
        <dbReference type="ARBA" id="ARBA00001526"/>
    </source>
</evidence>
<keyword evidence="4" id="KW-0732">Signal</keyword>
<dbReference type="SUPFAM" id="SSF56519">
    <property type="entry name" value="Penicillin binding protein dimerisation domain"/>
    <property type="match status" value="1"/>
</dbReference>
<dbReference type="InterPro" id="IPR036138">
    <property type="entry name" value="PBP_dimer_sf"/>
</dbReference>
<comment type="similarity">
    <text evidence="2">Belongs to the class-D beta-lactamase family.</text>
</comment>
<dbReference type="EMBL" id="NVUU01000026">
    <property type="protein sequence ID" value="PCI95183.1"/>
    <property type="molecule type" value="Genomic_DNA"/>
</dbReference>
<evidence type="ECO:0000256" key="4">
    <source>
        <dbReference type="ARBA" id="ARBA00022729"/>
    </source>
</evidence>
<evidence type="ECO:0000256" key="5">
    <source>
        <dbReference type="ARBA" id="ARBA00022801"/>
    </source>
</evidence>
<name>A0A2A4YK26_UNCAE</name>
<dbReference type="GO" id="GO:0008658">
    <property type="term" value="F:penicillin binding"/>
    <property type="evidence" value="ECO:0007669"/>
    <property type="project" value="InterPro"/>
</dbReference>
<evidence type="ECO:0000259" key="7">
    <source>
        <dbReference type="Pfam" id="PF03717"/>
    </source>
</evidence>
<reference evidence="9" key="1">
    <citation type="submission" date="2017-08" db="EMBL/GenBank/DDBJ databases">
        <title>A dynamic microbial community with high functional redundancy inhabits the cold, oxic subseafloor aquifer.</title>
        <authorList>
            <person name="Tully B.J."/>
            <person name="Wheat C.G."/>
            <person name="Glazer B.T."/>
            <person name="Huber J.A."/>
        </authorList>
    </citation>
    <scope>NUCLEOTIDE SEQUENCE [LARGE SCALE GENOMIC DNA]</scope>
</reference>
<evidence type="ECO:0000313" key="9">
    <source>
        <dbReference type="Proteomes" id="UP000217838"/>
    </source>
</evidence>
<proteinExistence type="inferred from homology"/>
<evidence type="ECO:0000313" key="8">
    <source>
        <dbReference type="EMBL" id="PCI95183.1"/>
    </source>
</evidence>
<comment type="catalytic activity">
    <reaction evidence="1">
        <text>a beta-lactam + H2O = a substituted beta-amino acid</text>
        <dbReference type="Rhea" id="RHEA:20401"/>
        <dbReference type="ChEBI" id="CHEBI:15377"/>
        <dbReference type="ChEBI" id="CHEBI:35627"/>
        <dbReference type="ChEBI" id="CHEBI:140347"/>
        <dbReference type="EC" id="3.5.2.6"/>
    </reaction>
</comment>
<accession>A0A2A4YK26</accession>